<protein>
    <recommendedName>
        <fullName evidence="5">Mitochondrial carrier protein pet8</fullName>
    </recommendedName>
</protein>
<evidence type="ECO:0008006" key="5">
    <source>
        <dbReference type="Google" id="ProtNLM"/>
    </source>
</evidence>
<feature type="region of interest" description="Disordered" evidence="2">
    <location>
        <begin position="40"/>
        <end position="81"/>
    </location>
</feature>
<organism evidence="3 4">
    <name type="scientific">Coniosporium apollinis</name>
    <dbReference type="NCBI Taxonomy" id="61459"/>
    <lineage>
        <taxon>Eukaryota</taxon>
        <taxon>Fungi</taxon>
        <taxon>Dikarya</taxon>
        <taxon>Ascomycota</taxon>
        <taxon>Pezizomycotina</taxon>
        <taxon>Dothideomycetes</taxon>
        <taxon>Dothideomycetes incertae sedis</taxon>
        <taxon>Coniosporium</taxon>
    </lineage>
</organism>
<name>A0ABQ9P2B2_9PEZI</name>
<proteinExistence type="predicted"/>
<dbReference type="Proteomes" id="UP001172684">
    <property type="component" value="Unassembled WGS sequence"/>
</dbReference>
<keyword evidence="4" id="KW-1185">Reference proteome</keyword>
<keyword evidence="1" id="KW-0175">Coiled coil</keyword>
<gene>
    <name evidence="3" type="ORF">H2201_002329</name>
</gene>
<comment type="caution">
    <text evidence="3">The sequence shown here is derived from an EMBL/GenBank/DDBJ whole genome shotgun (WGS) entry which is preliminary data.</text>
</comment>
<evidence type="ECO:0000313" key="4">
    <source>
        <dbReference type="Proteomes" id="UP001172684"/>
    </source>
</evidence>
<sequence>MAFALRNFAALSRRNAAAPLSAARFVQRASYQTSAARFAGKESALNHDGRAEEVDLHKQDQLKKQEEGKGHWKDELASNSESIIKADRGEIDSSADTIKQLQEESVKLAQKTHESSGDEAKTDLK</sequence>
<evidence type="ECO:0000256" key="1">
    <source>
        <dbReference type="SAM" id="Coils"/>
    </source>
</evidence>
<evidence type="ECO:0000313" key="3">
    <source>
        <dbReference type="EMBL" id="KAJ9667461.1"/>
    </source>
</evidence>
<evidence type="ECO:0000256" key="2">
    <source>
        <dbReference type="SAM" id="MobiDB-lite"/>
    </source>
</evidence>
<reference evidence="3" key="1">
    <citation type="submission" date="2022-10" db="EMBL/GenBank/DDBJ databases">
        <title>Culturing micro-colonial fungi from biological soil crusts in the Mojave desert and describing Neophaeococcomyces mojavensis, and introducing the new genera and species Taxawa tesnikishii.</title>
        <authorList>
            <person name="Kurbessoian T."/>
            <person name="Stajich J.E."/>
        </authorList>
    </citation>
    <scope>NUCLEOTIDE SEQUENCE</scope>
    <source>
        <strain evidence="3">TK_1</strain>
    </source>
</reference>
<feature type="compositionally biased region" description="Basic and acidic residues" evidence="2">
    <location>
        <begin position="44"/>
        <end position="76"/>
    </location>
</feature>
<dbReference type="EMBL" id="JAPDRL010000012">
    <property type="protein sequence ID" value="KAJ9667461.1"/>
    <property type="molecule type" value="Genomic_DNA"/>
</dbReference>
<feature type="coiled-coil region" evidence="1">
    <location>
        <begin position="84"/>
        <end position="111"/>
    </location>
</feature>
<accession>A0ABQ9P2B2</accession>